<protein>
    <submittedName>
        <fullName evidence="4">Signal transduction histidine-protein kinase BarA</fullName>
        <ecNumber evidence="4">2.7.13.3</ecNumber>
    </submittedName>
</protein>
<organism evidence="4">
    <name type="scientific">bioreactor metagenome</name>
    <dbReference type="NCBI Taxonomy" id="1076179"/>
    <lineage>
        <taxon>unclassified sequences</taxon>
        <taxon>metagenomes</taxon>
        <taxon>ecological metagenomes</taxon>
    </lineage>
</organism>
<feature type="domain" description="Response regulatory" evidence="3">
    <location>
        <begin position="1"/>
        <end position="50"/>
    </location>
</feature>
<dbReference type="PANTHER" id="PTHR45339">
    <property type="entry name" value="HYBRID SIGNAL TRANSDUCTION HISTIDINE KINASE J"/>
    <property type="match status" value="1"/>
</dbReference>
<dbReference type="InterPro" id="IPR011006">
    <property type="entry name" value="CheY-like_superfamily"/>
</dbReference>
<dbReference type="InterPro" id="IPR001789">
    <property type="entry name" value="Sig_transdc_resp-reg_receiver"/>
</dbReference>
<sequence length="60" mass="6702">MPQHAQTPILAMTANAFDEDRDICLAAGMNDHISKPIDPDRLFATLLRWLPEDAETPPQT</sequence>
<dbReference type="EC" id="2.7.13.3" evidence="4"/>
<evidence type="ECO:0000313" key="4">
    <source>
        <dbReference type="EMBL" id="MPM92778.1"/>
    </source>
</evidence>
<evidence type="ECO:0000259" key="3">
    <source>
        <dbReference type="PROSITE" id="PS50110"/>
    </source>
</evidence>
<evidence type="ECO:0000256" key="1">
    <source>
        <dbReference type="ARBA" id="ARBA00022553"/>
    </source>
</evidence>
<dbReference type="EMBL" id="VSSQ01039671">
    <property type="protein sequence ID" value="MPM92778.1"/>
    <property type="molecule type" value="Genomic_DNA"/>
</dbReference>
<dbReference type="Pfam" id="PF00072">
    <property type="entry name" value="Response_reg"/>
    <property type="match status" value="1"/>
</dbReference>
<dbReference type="Gene3D" id="3.40.50.2300">
    <property type="match status" value="1"/>
</dbReference>
<keyword evidence="2" id="KW-0902">Two-component regulatory system</keyword>
<dbReference type="AlphaFoldDB" id="A0A645DUH3"/>
<accession>A0A645DUH3</accession>
<name>A0A645DUH3_9ZZZZ</name>
<comment type="caution">
    <text evidence="4">The sequence shown here is derived from an EMBL/GenBank/DDBJ whole genome shotgun (WGS) entry which is preliminary data.</text>
</comment>
<keyword evidence="1" id="KW-0597">Phosphoprotein</keyword>
<dbReference type="GO" id="GO:0004673">
    <property type="term" value="F:protein histidine kinase activity"/>
    <property type="evidence" value="ECO:0007669"/>
    <property type="project" value="UniProtKB-EC"/>
</dbReference>
<proteinExistence type="predicted"/>
<dbReference type="PROSITE" id="PS50110">
    <property type="entry name" value="RESPONSE_REGULATORY"/>
    <property type="match status" value="1"/>
</dbReference>
<reference evidence="4" key="1">
    <citation type="submission" date="2019-08" db="EMBL/GenBank/DDBJ databases">
        <authorList>
            <person name="Kucharzyk K."/>
            <person name="Murdoch R.W."/>
            <person name="Higgins S."/>
            <person name="Loffler F."/>
        </authorList>
    </citation>
    <scope>NUCLEOTIDE SEQUENCE</scope>
</reference>
<dbReference type="PANTHER" id="PTHR45339:SF1">
    <property type="entry name" value="HYBRID SIGNAL TRANSDUCTION HISTIDINE KINASE J"/>
    <property type="match status" value="1"/>
</dbReference>
<evidence type="ECO:0000256" key="2">
    <source>
        <dbReference type="ARBA" id="ARBA00023012"/>
    </source>
</evidence>
<keyword evidence="4" id="KW-0418">Kinase</keyword>
<keyword evidence="4" id="KW-0808">Transferase</keyword>
<dbReference type="GO" id="GO:0000160">
    <property type="term" value="P:phosphorelay signal transduction system"/>
    <property type="evidence" value="ECO:0007669"/>
    <property type="project" value="UniProtKB-KW"/>
</dbReference>
<dbReference type="SUPFAM" id="SSF52172">
    <property type="entry name" value="CheY-like"/>
    <property type="match status" value="1"/>
</dbReference>
<gene>
    <name evidence="4" type="primary">barA_10</name>
    <name evidence="4" type="ORF">SDC9_139914</name>
</gene>